<dbReference type="InterPro" id="IPR011009">
    <property type="entry name" value="Kinase-like_dom_sf"/>
</dbReference>
<dbReference type="eggNOG" id="KOG0583">
    <property type="taxonomic scope" value="Eukaryota"/>
</dbReference>
<evidence type="ECO:0000256" key="2">
    <source>
        <dbReference type="ARBA" id="ARBA00022840"/>
    </source>
</evidence>
<evidence type="ECO:0000313" key="6">
    <source>
        <dbReference type="Proteomes" id="UP000015104"/>
    </source>
</evidence>
<organism evidence="5 6">
    <name type="scientific">Tetranychus urticae</name>
    <name type="common">Two-spotted spider mite</name>
    <dbReference type="NCBI Taxonomy" id="32264"/>
    <lineage>
        <taxon>Eukaryota</taxon>
        <taxon>Metazoa</taxon>
        <taxon>Ecdysozoa</taxon>
        <taxon>Arthropoda</taxon>
        <taxon>Chelicerata</taxon>
        <taxon>Arachnida</taxon>
        <taxon>Acari</taxon>
        <taxon>Acariformes</taxon>
        <taxon>Trombidiformes</taxon>
        <taxon>Prostigmata</taxon>
        <taxon>Eleutherengona</taxon>
        <taxon>Raphignathae</taxon>
        <taxon>Tetranychoidea</taxon>
        <taxon>Tetranychidae</taxon>
        <taxon>Tetranychus</taxon>
    </lineage>
</organism>
<dbReference type="STRING" id="32264.T1KKI7"/>
<dbReference type="Gene3D" id="1.10.510.10">
    <property type="entry name" value="Transferase(Phosphotransferase) domain 1"/>
    <property type="match status" value="1"/>
</dbReference>
<feature type="region of interest" description="Disordered" evidence="3">
    <location>
        <begin position="1"/>
        <end position="31"/>
    </location>
</feature>
<dbReference type="EnsemblMetazoa" id="tetur13g03870.1">
    <property type="protein sequence ID" value="tetur13g03870.1"/>
    <property type="gene ID" value="tetur13g03870"/>
</dbReference>
<feature type="compositionally biased region" description="Low complexity" evidence="3">
    <location>
        <begin position="8"/>
        <end position="21"/>
    </location>
</feature>
<dbReference type="PANTHER" id="PTHR24348:SF68">
    <property type="entry name" value="SERINE_THREONINE-PROTEIN KINASE ATG1C"/>
    <property type="match status" value="1"/>
</dbReference>
<dbReference type="InterPro" id="IPR000719">
    <property type="entry name" value="Prot_kinase_dom"/>
</dbReference>
<dbReference type="SMART" id="SM00220">
    <property type="entry name" value="S_TKc"/>
    <property type="match status" value="1"/>
</dbReference>
<dbReference type="InterPro" id="IPR008271">
    <property type="entry name" value="Ser/Thr_kinase_AS"/>
</dbReference>
<accession>T1KKI7</accession>
<dbReference type="HOGENOM" id="CLU_000288_63_0_1"/>
<dbReference type="GO" id="GO:0005737">
    <property type="term" value="C:cytoplasm"/>
    <property type="evidence" value="ECO:0007669"/>
    <property type="project" value="TreeGrafter"/>
</dbReference>
<dbReference type="GO" id="GO:0006914">
    <property type="term" value="P:autophagy"/>
    <property type="evidence" value="ECO:0007669"/>
    <property type="project" value="UniProtKB-ARBA"/>
</dbReference>
<dbReference type="GO" id="GO:0010506">
    <property type="term" value="P:regulation of autophagy"/>
    <property type="evidence" value="ECO:0007669"/>
    <property type="project" value="InterPro"/>
</dbReference>
<evidence type="ECO:0000256" key="3">
    <source>
        <dbReference type="SAM" id="MobiDB-lite"/>
    </source>
</evidence>
<dbReference type="PANTHER" id="PTHR24348">
    <property type="entry name" value="SERINE/THREONINE-PROTEIN KINASE UNC-51-RELATED"/>
    <property type="match status" value="1"/>
</dbReference>
<dbReference type="Proteomes" id="UP000015104">
    <property type="component" value="Unassembled WGS sequence"/>
</dbReference>
<dbReference type="PROSITE" id="PS00108">
    <property type="entry name" value="PROTEIN_KINASE_ST"/>
    <property type="match status" value="1"/>
</dbReference>
<keyword evidence="6" id="KW-1185">Reference proteome</keyword>
<protein>
    <recommendedName>
        <fullName evidence="4">Protein kinase domain-containing protein</fullName>
    </recommendedName>
</protein>
<reference evidence="6" key="1">
    <citation type="submission" date="2011-08" db="EMBL/GenBank/DDBJ databases">
        <authorList>
            <person name="Rombauts S."/>
        </authorList>
    </citation>
    <scope>NUCLEOTIDE SEQUENCE</scope>
    <source>
        <strain evidence="6">London</strain>
    </source>
</reference>
<name>T1KKI7_TETUR</name>
<proteinExistence type="predicted"/>
<evidence type="ECO:0000313" key="5">
    <source>
        <dbReference type="EnsemblMetazoa" id="tetur13g03870.1"/>
    </source>
</evidence>
<dbReference type="SUPFAM" id="SSF56112">
    <property type="entry name" value="Protein kinase-like (PK-like)"/>
    <property type="match status" value="1"/>
</dbReference>
<dbReference type="EMBL" id="CAEY01000176">
    <property type="status" value="NOT_ANNOTATED_CDS"/>
    <property type="molecule type" value="Genomic_DNA"/>
</dbReference>
<evidence type="ECO:0000259" key="4">
    <source>
        <dbReference type="PROSITE" id="PS50011"/>
    </source>
</evidence>
<keyword evidence="1" id="KW-0547">Nucleotide-binding</keyword>
<reference evidence="5" key="2">
    <citation type="submission" date="2015-06" db="UniProtKB">
        <authorList>
            <consortium name="EnsemblMetazoa"/>
        </authorList>
    </citation>
    <scope>IDENTIFICATION</scope>
</reference>
<dbReference type="PROSITE" id="PS50011">
    <property type="entry name" value="PROTEIN_KINASE_DOM"/>
    <property type="match status" value="1"/>
</dbReference>
<dbReference type="FunFam" id="1.10.510.10:FF:000571">
    <property type="entry name" value="Maternal embryonic leucine zipper kinase"/>
    <property type="match status" value="1"/>
</dbReference>
<sequence length="300" mass="34304">MSFHAKRNSNSSNEDGSDSSGQMPEVSSKDESGKRILCPLALRDRGYSILDQIGDIAVKIISLDKVPQLWKEKSLRKELKIIRHLQHPNIIRVWDIIKTRRSVYIFMEFAENNSILHFLQTTSKPIPEDDARLWISQTASALTYMHSKGIAHRDLKNENILLDRDNNAKLTDFGFACFTYDRITNQPASAPTCCGTLAYISPEVMTPPYDSKKADCWSFGVCIYEMLTNSRPFDESLSQPKFRLNQLDKKYTFPESIDLSPEGKDLIDKLLEPDPSVRYTAFQTISHPWVIKPFAFAFND</sequence>
<dbReference type="Pfam" id="PF00069">
    <property type="entry name" value="Pkinase"/>
    <property type="match status" value="1"/>
</dbReference>
<dbReference type="InterPro" id="IPR045269">
    <property type="entry name" value="Atg1-like"/>
</dbReference>
<dbReference type="AlphaFoldDB" id="T1KKI7"/>
<dbReference type="GO" id="GO:0004674">
    <property type="term" value="F:protein serine/threonine kinase activity"/>
    <property type="evidence" value="ECO:0007669"/>
    <property type="project" value="InterPro"/>
</dbReference>
<keyword evidence="2" id="KW-0067">ATP-binding</keyword>
<dbReference type="GO" id="GO:0005524">
    <property type="term" value="F:ATP binding"/>
    <property type="evidence" value="ECO:0007669"/>
    <property type="project" value="UniProtKB-KW"/>
</dbReference>
<evidence type="ECO:0000256" key="1">
    <source>
        <dbReference type="ARBA" id="ARBA00022741"/>
    </source>
</evidence>
<feature type="domain" description="Protein kinase" evidence="4">
    <location>
        <begin position="9"/>
        <end position="290"/>
    </location>
</feature>